<dbReference type="EMBL" id="PDUD01000019">
    <property type="protein sequence ID" value="PHN06123.1"/>
    <property type="molecule type" value="Genomic_DNA"/>
</dbReference>
<gene>
    <name evidence="3" type="ORF">CRP01_14240</name>
</gene>
<dbReference type="InterPro" id="IPR052893">
    <property type="entry name" value="TCS_response_regulator"/>
</dbReference>
<reference evidence="3 4" key="1">
    <citation type="submission" date="2017-10" db="EMBL/GenBank/DDBJ databases">
        <title>The draft genome sequence of Lewinella nigricans NBRC 102662.</title>
        <authorList>
            <person name="Wang K."/>
        </authorList>
    </citation>
    <scope>NUCLEOTIDE SEQUENCE [LARGE SCALE GENOMIC DNA]</scope>
    <source>
        <strain evidence="3 4">NBRC 102662</strain>
    </source>
</reference>
<proteinExistence type="predicted"/>
<dbReference type="SUPFAM" id="SSF52172">
    <property type="entry name" value="CheY-like"/>
    <property type="match status" value="1"/>
</dbReference>
<dbReference type="PANTHER" id="PTHR44520:SF2">
    <property type="entry name" value="RESPONSE REGULATOR RCP1"/>
    <property type="match status" value="1"/>
</dbReference>
<dbReference type="GO" id="GO:0000160">
    <property type="term" value="P:phosphorelay signal transduction system"/>
    <property type="evidence" value="ECO:0007669"/>
    <property type="project" value="InterPro"/>
</dbReference>
<organism evidence="3 4">
    <name type="scientific">Flavilitoribacter nigricans (strain ATCC 23147 / DSM 23189 / NBRC 102662 / NCIMB 1420 / SS-2)</name>
    <name type="common">Lewinella nigricans</name>
    <dbReference type="NCBI Taxonomy" id="1122177"/>
    <lineage>
        <taxon>Bacteria</taxon>
        <taxon>Pseudomonadati</taxon>
        <taxon>Bacteroidota</taxon>
        <taxon>Saprospiria</taxon>
        <taxon>Saprospirales</taxon>
        <taxon>Lewinellaceae</taxon>
        <taxon>Flavilitoribacter</taxon>
    </lineage>
</organism>
<dbReference type="RefSeq" id="WP_099150717.1">
    <property type="nucleotide sequence ID" value="NZ_PDUD01000019.1"/>
</dbReference>
<dbReference type="SMART" id="SM00448">
    <property type="entry name" value="REC"/>
    <property type="match status" value="1"/>
</dbReference>
<feature type="domain" description="Response regulatory" evidence="2">
    <location>
        <begin position="8"/>
        <end position="132"/>
    </location>
</feature>
<evidence type="ECO:0000256" key="1">
    <source>
        <dbReference type="PROSITE-ProRule" id="PRU00169"/>
    </source>
</evidence>
<dbReference type="OrthoDB" id="1524091at2"/>
<dbReference type="InterPro" id="IPR011006">
    <property type="entry name" value="CheY-like_superfamily"/>
</dbReference>
<name>A0A2D0NEC1_FLAN2</name>
<accession>A0A2D0NEC1</accession>
<keyword evidence="1" id="KW-0597">Phosphoprotein</keyword>
<protein>
    <submittedName>
        <fullName evidence="3">Response regulator</fullName>
    </submittedName>
</protein>
<dbReference type="AlphaFoldDB" id="A0A2D0NEC1"/>
<evidence type="ECO:0000313" key="3">
    <source>
        <dbReference type="EMBL" id="PHN06123.1"/>
    </source>
</evidence>
<dbReference type="PROSITE" id="PS50110">
    <property type="entry name" value="RESPONSE_REGULATORY"/>
    <property type="match status" value="1"/>
</dbReference>
<dbReference type="Pfam" id="PF00072">
    <property type="entry name" value="Response_reg"/>
    <property type="match status" value="1"/>
</dbReference>
<dbReference type="PANTHER" id="PTHR44520">
    <property type="entry name" value="RESPONSE REGULATOR RCP1-RELATED"/>
    <property type="match status" value="1"/>
</dbReference>
<dbReference type="Gene3D" id="3.40.50.2300">
    <property type="match status" value="1"/>
</dbReference>
<comment type="caution">
    <text evidence="3">The sequence shown here is derived from an EMBL/GenBank/DDBJ whole genome shotgun (WGS) entry which is preliminary data.</text>
</comment>
<evidence type="ECO:0000313" key="4">
    <source>
        <dbReference type="Proteomes" id="UP000223913"/>
    </source>
</evidence>
<feature type="modified residue" description="4-aspartylphosphate" evidence="1">
    <location>
        <position position="62"/>
    </location>
</feature>
<dbReference type="InterPro" id="IPR001789">
    <property type="entry name" value="Sig_transdc_resp-reg_receiver"/>
</dbReference>
<dbReference type="Proteomes" id="UP000223913">
    <property type="component" value="Unassembled WGS sequence"/>
</dbReference>
<keyword evidence="4" id="KW-1185">Reference proteome</keyword>
<evidence type="ECO:0000259" key="2">
    <source>
        <dbReference type="PROSITE" id="PS50110"/>
    </source>
</evidence>
<sequence>MKNTNIQKVLLVDDNPADNYFHNIILSEEEFAEDIITHESTLEALEYLQKLGQKQPDIIFLDINMPRLDGWQFLKRYETLFPRIADRSIIFMLTTSINREDEKKADKTGMVAGFFKKPLEPKDLGAIKVKINNPSQLGALAE</sequence>